<evidence type="ECO:0000313" key="1">
    <source>
        <dbReference type="EMBL" id="VFR43276.1"/>
    </source>
</evidence>
<organism evidence="1">
    <name type="scientific">plant metagenome</name>
    <dbReference type="NCBI Taxonomy" id="1297885"/>
    <lineage>
        <taxon>unclassified sequences</taxon>
        <taxon>metagenomes</taxon>
        <taxon>organismal metagenomes</taxon>
    </lineage>
</organism>
<accession>A0A484R023</accession>
<evidence type="ECO:0000313" key="2">
    <source>
        <dbReference type="EMBL" id="VFR45261.1"/>
    </source>
</evidence>
<dbReference type="AlphaFoldDB" id="A0A484R023"/>
<name>A0A484R023_9ZZZZ</name>
<dbReference type="EMBL" id="CAADIH010000021">
    <property type="protein sequence ID" value="VFR45261.1"/>
    <property type="molecule type" value="Genomic_DNA"/>
</dbReference>
<proteinExistence type="predicted"/>
<gene>
    <name evidence="1" type="ORF">BER1_0382</name>
    <name evidence="2" type="ORF">BER2_0382</name>
</gene>
<reference evidence="1" key="1">
    <citation type="submission" date="2019-03" db="EMBL/GenBank/DDBJ databases">
        <authorList>
            <person name="Danneels B."/>
        </authorList>
    </citation>
    <scope>NUCLEOTIDE SEQUENCE</scope>
</reference>
<protein>
    <submittedName>
        <fullName evidence="1">Uncharacterized protein</fullName>
    </submittedName>
</protein>
<dbReference type="EMBL" id="CAADIE010000020">
    <property type="protein sequence ID" value="VFR43276.1"/>
    <property type="molecule type" value="Genomic_DNA"/>
</dbReference>
<sequence length="116" mass="12031">MAAFTRGMPAEAISTSVGVPVLSFSMRVLSELSNAECWSLMWRIVSSSGRGSAGVSVTGGVSSSSLLLPQPAISAIALSIAAAIAFRFQSFICLYPSVVIEARILFAVCDGGVNQE</sequence>